<keyword evidence="4" id="KW-0963">Cytoplasm</keyword>
<dbReference type="InterPro" id="IPR051889">
    <property type="entry name" value="CEP41"/>
</dbReference>
<keyword evidence="7" id="KW-0969">Cilium</keyword>
<evidence type="ECO:0000256" key="7">
    <source>
        <dbReference type="ARBA" id="ARBA00023069"/>
    </source>
</evidence>
<dbReference type="GO" id="GO:0060271">
    <property type="term" value="P:cilium assembly"/>
    <property type="evidence" value="ECO:0007669"/>
    <property type="project" value="TreeGrafter"/>
</dbReference>
<dbReference type="Proteomes" id="UP000243579">
    <property type="component" value="Unassembled WGS sequence"/>
</dbReference>
<evidence type="ECO:0000256" key="6">
    <source>
        <dbReference type="ARBA" id="ARBA00022927"/>
    </source>
</evidence>
<keyword evidence="8" id="KW-0206">Cytoskeleton</keyword>
<keyword evidence="14" id="KW-1185">Reference proteome</keyword>
<dbReference type="Gene3D" id="3.40.250.10">
    <property type="entry name" value="Rhodanese-like domain"/>
    <property type="match status" value="1"/>
</dbReference>
<evidence type="ECO:0000256" key="5">
    <source>
        <dbReference type="ARBA" id="ARBA00022794"/>
    </source>
</evidence>
<proteinExistence type="inferred from homology"/>
<feature type="region of interest" description="Disordered" evidence="11">
    <location>
        <begin position="291"/>
        <end position="317"/>
    </location>
</feature>
<comment type="similarity">
    <text evidence="10">Belongs to the CEP41 family.</text>
</comment>
<dbReference type="InterPro" id="IPR036873">
    <property type="entry name" value="Rhodanese-like_dom_sf"/>
</dbReference>
<evidence type="ECO:0000256" key="10">
    <source>
        <dbReference type="ARBA" id="ARBA00038465"/>
    </source>
</evidence>
<evidence type="ECO:0000256" key="1">
    <source>
        <dbReference type="ARBA" id="ARBA00004120"/>
    </source>
</evidence>
<dbReference type="PANTHER" id="PTHR44390:SF1">
    <property type="entry name" value="CENTROSOMAL PROTEIN OF 41 KDA"/>
    <property type="match status" value="1"/>
</dbReference>
<dbReference type="EMBL" id="JNBR01000084">
    <property type="protein sequence ID" value="OQR98488.1"/>
    <property type="molecule type" value="Genomic_DNA"/>
</dbReference>
<comment type="caution">
    <text evidence="13">The sequence shown here is derived from an EMBL/GenBank/DDBJ whole genome shotgun (WGS) entry which is preliminary data.</text>
</comment>
<comment type="subcellular location">
    <subcellularLocation>
        <location evidence="1">Cytoplasm</location>
        <location evidence="1">Cytoskeleton</location>
        <location evidence="1">Cilium basal body</location>
    </subcellularLocation>
    <subcellularLocation>
        <location evidence="2">Cytoplasm</location>
        <location evidence="2">Cytoskeleton</location>
        <location evidence="2">Microtubule organizing center</location>
        <location evidence="2">Centrosome</location>
    </subcellularLocation>
</comment>
<dbReference type="PANTHER" id="PTHR44390">
    <property type="entry name" value="CENTROSOMAL PROTEIN OF 41 KDA"/>
    <property type="match status" value="1"/>
</dbReference>
<evidence type="ECO:0000256" key="4">
    <source>
        <dbReference type="ARBA" id="ARBA00022490"/>
    </source>
</evidence>
<keyword evidence="3" id="KW-0813">Transport</keyword>
<dbReference type="PROSITE" id="PS50206">
    <property type="entry name" value="RHODANESE_3"/>
    <property type="match status" value="1"/>
</dbReference>
<dbReference type="InterPro" id="IPR001763">
    <property type="entry name" value="Rhodanese-like_dom"/>
</dbReference>
<sequence length="317" mass="35016">MSLRSGTHGKPKAALTIMEKKLPVNPKYKDTQSKLNTGNTVNNVRLISSKEFLKRRDETFRRITPKCLADLFNEYEDLGKGCDAASPEMVARMVKNDKGDYVMERHAADDNQAQSGPRVVSYDAEEGEEYDAPYLILDTRPREDFAENRIHRAKSFPTAFLCRDQFLPEMHQFKNQESKLIILYCLDEKYSTQAATLLGQKGFDNIYLLSGGLSEYAATYPEHVEGVSPPLPKGHSGRDKKATKDVYRSGSALSTTSSVKSMSMRKKDNESDVSSIASARTVADSVISKATARKASVQHGGSGSGGRARAPVGTSFR</sequence>
<dbReference type="GO" id="GO:0036064">
    <property type="term" value="C:ciliary basal body"/>
    <property type="evidence" value="ECO:0007669"/>
    <property type="project" value="TreeGrafter"/>
</dbReference>
<evidence type="ECO:0000256" key="3">
    <source>
        <dbReference type="ARBA" id="ARBA00022448"/>
    </source>
</evidence>
<dbReference type="Pfam" id="PF00581">
    <property type="entry name" value="Rhodanese"/>
    <property type="match status" value="1"/>
</dbReference>
<dbReference type="STRING" id="1202772.A0A1V9ZKH5"/>
<reference evidence="13 14" key="1">
    <citation type="journal article" date="2014" name="Genome Biol. Evol.">
        <title>The secreted proteins of Achlya hypogyna and Thraustotheca clavata identify the ancestral oomycete secretome and reveal gene acquisitions by horizontal gene transfer.</title>
        <authorList>
            <person name="Misner I."/>
            <person name="Blouin N."/>
            <person name="Leonard G."/>
            <person name="Richards T.A."/>
            <person name="Lane C.E."/>
        </authorList>
    </citation>
    <scope>NUCLEOTIDE SEQUENCE [LARGE SCALE GENOMIC DNA]</scope>
    <source>
        <strain evidence="13 14">ATCC 48635</strain>
    </source>
</reference>
<evidence type="ECO:0000256" key="2">
    <source>
        <dbReference type="ARBA" id="ARBA00004300"/>
    </source>
</evidence>
<feature type="compositionally biased region" description="Basic and acidic residues" evidence="11">
    <location>
        <begin position="236"/>
        <end position="247"/>
    </location>
</feature>
<dbReference type="GO" id="GO:0015031">
    <property type="term" value="P:protein transport"/>
    <property type="evidence" value="ECO:0007669"/>
    <property type="project" value="UniProtKB-KW"/>
</dbReference>
<dbReference type="CDD" id="cd00158">
    <property type="entry name" value="RHOD"/>
    <property type="match status" value="1"/>
</dbReference>
<evidence type="ECO:0000256" key="11">
    <source>
        <dbReference type="SAM" id="MobiDB-lite"/>
    </source>
</evidence>
<evidence type="ECO:0000256" key="9">
    <source>
        <dbReference type="ARBA" id="ARBA00023273"/>
    </source>
</evidence>
<evidence type="ECO:0000313" key="13">
    <source>
        <dbReference type="EMBL" id="OQR98488.1"/>
    </source>
</evidence>
<feature type="domain" description="Rhodanese" evidence="12">
    <location>
        <begin position="130"/>
        <end position="225"/>
    </location>
</feature>
<keyword evidence="6" id="KW-0653">Protein transport</keyword>
<keyword evidence="5" id="KW-0970">Cilium biogenesis/degradation</keyword>
<dbReference type="SMART" id="SM00450">
    <property type="entry name" value="RHOD"/>
    <property type="match status" value="1"/>
</dbReference>
<evidence type="ECO:0000313" key="14">
    <source>
        <dbReference type="Proteomes" id="UP000243579"/>
    </source>
</evidence>
<evidence type="ECO:0000256" key="8">
    <source>
        <dbReference type="ARBA" id="ARBA00023212"/>
    </source>
</evidence>
<keyword evidence="9" id="KW-0966">Cell projection</keyword>
<name>A0A1V9ZKH5_ACHHY</name>
<gene>
    <name evidence="13" type="ORF">ACHHYP_08613</name>
</gene>
<dbReference type="GO" id="GO:0005813">
    <property type="term" value="C:centrosome"/>
    <property type="evidence" value="ECO:0007669"/>
    <property type="project" value="UniProtKB-SubCell"/>
</dbReference>
<evidence type="ECO:0000259" key="12">
    <source>
        <dbReference type="PROSITE" id="PS50206"/>
    </source>
</evidence>
<organism evidence="13 14">
    <name type="scientific">Achlya hypogyna</name>
    <name type="common">Oomycete</name>
    <name type="synonym">Protoachlya hypogyna</name>
    <dbReference type="NCBI Taxonomy" id="1202772"/>
    <lineage>
        <taxon>Eukaryota</taxon>
        <taxon>Sar</taxon>
        <taxon>Stramenopiles</taxon>
        <taxon>Oomycota</taxon>
        <taxon>Saprolegniomycetes</taxon>
        <taxon>Saprolegniales</taxon>
        <taxon>Achlyaceae</taxon>
        <taxon>Achlya</taxon>
    </lineage>
</organism>
<protein>
    <recommendedName>
        <fullName evidence="12">Rhodanese domain-containing protein</fullName>
    </recommendedName>
</protein>
<dbReference type="SUPFAM" id="SSF52821">
    <property type="entry name" value="Rhodanese/Cell cycle control phosphatase"/>
    <property type="match status" value="1"/>
</dbReference>
<feature type="region of interest" description="Disordered" evidence="11">
    <location>
        <begin position="226"/>
        <end position="276"/>
    </location>
</feature>
<feature type="compositionally biased region" description="Polar residues" evidence="11">
    <location>
        <begin position="251"/>
        <end position="261"/>
    </location>
</feature>
<accession>A0A1V9ZKH5</accession>
<dbReference type="AlphaFoldDB" id="A0A1V9ZKH5"/>
<dbReference type="OrthoDB" id="70250at2759"/>